<dbReference type="PANTHER" id="PTHR12277">
    <property type="entry name" value="ALPHA/BETA HYDROLASE DOMAIN-CONTAINING PROTEIN"/>
    <property type="match status" value="1"/>
</dbReference>
<feature type="domain" description="AB hydrolase-1" evidence="2">
    <location>
        <begin position="86"/>
        <end position="227"/>
    </location>
</feature>
<dbReference type="PANTHER" id="PTHR12277:SF81">
    <property type="entry name" value="PROTEIN ABHD13"/>
    <property type="match status" value="1"/>
</dbReference>
<dbReference type="EMBL" id="PDNB01000429">
    <property type="protein sequence ID" value="PGG95052.1"/>
    <property type="molecule type" value="Genomic_DNA"/>
</dbReference>
<keyword evidence="1" id="KW-0812">Transmembrane</keyword>
<name>A0A2B7WEL0_9EURO</name>
<dbReference type="STRING" id="1447875.A0A2B7WEL0"/>
<reference evidence="3 4" key="1">
    <citation type="submission" date="2017-10" db="EMBL/GenBank/DDBJ databases">
        <title>Comparative genomics in systemic dimorphic fungi from Ajellomycetaceae.</title>
        <authorList>
            <person name="Munoz J.F."/>
            <person name="Mcewen J.G."/>
            <person name="Clay O.K."/>
            <person name="Cuomo C.A."/>
        </authorList>
    </citation>
    <scope>NUCLEOTIDE SEQUENCE [LARGE SCALE GENOMIC DNA]</scope>
    <source>
        <strain evidence="3 4">UAMH5409</strain>
    </source>
</reference>
<comment type="caution">
    <text evidence="3">The sequence shown here is derived from an EMBL/GenBank/DDBJ whole genome shotgun (WGS) entry which is preliminary data.</text>
</comment>
<dbReference type="OrthoDB" id="446723at2759"/>
<dbReference type="Proteomes" id="UP000223968">
    <property type="component" value="Unassembled WGS sequence"/>
</dbReference>
<keyword evidence="1" id="KW-0472">Membrane</keyword>
<organism evidence="3 4">
    <name type="scientific">Helicocarpus griseus UAMH5409</name>
    <dbReference type="NCBI Taxonomy" id="1447875"/>
    <lineage>
        <taxon>Eukaryota</taxon>
        <taxon>Fungi</taxon>
        <taxon>Dikarya</taxon>
        <taxon>Ascomycota</taxon>
        <taxon>Pezizomycotina</taxon>
        <taxon>Eurotiomycetes</taxon>
        <taxon>Eurotiomycetidae</taxon>
        <taxon>Onygenales</taxon>
        <taxon>Ajellomycetaceae</taxon>
        <taxon>Helicocarpus</taxon>
    </lineage>
</organism>
<dbReference type="SUPFAM" id="SSF53474">
    <property type="entry name" value="alpha/beta-Hydrolases"/>
    <property type="match status" value="1"/>
</dbReference>
<evidence type="ECO:0000259" key="2">
    <source>
        <dbReference type="Pfam" id="PF12697"/>
    </source>
</evidence>
<proteinExistence type="predicted"/>
<evidence type="ECO:0000256" key="1">
    <source>
        <dbReference type="SAM" id="Phobius"/>
    </source>
</evidence>
<dbReference type="AlphaFoldDB" id="A0A2B7WEL0"/>
<accession>A0A2B7WEL0</accession>
<evidence type="ECO:0000313" key="3">
    <source>
        <dbReference type="EMBL" id="PGG95052.1"/>
    </source>
</evidence>
<dbReference type="InterPro" id="IPR029058">
    <property type="entry name" value="AB_hydrolase_fold"/>
</dbReference>
<dbReference type="Pfam" id="PF12697">
    <property type="entry name" value="Abhydrolase_6"/>
    <property type="match status" value="1"/>
</dbReference>
<protein>
    <recommendedName>
        <fullName evidence="2">AB hydrolase-1 domain-containing protein</fullName>
    </recommendedName>
</protein>
<dbReference type="InterPro" id="IPR000073">
    <property type="entry name" value="AB_hydrolase_1"/>
</dbReference>
<feature type="transmembrane region" description="Helical" evidence="1">
    <location>
        <begin position="12"/>
        <end position="34"/>
    </location>
</feature>
<dbReference type="Gene3D" id="3.40.50.1820">
    <property type="entry name" value="alpha/beta hydrolase"/>
    <property type="match status" value="1"/>
</dbReference>
<evidence type="ECO:0000313" key="4">
    <source>
        <dbReference type="Proteomes" id="UP000223968"/>
    </source>
</evidence>
<sequence>MENKSLTVILKSALLVIGIPIVLYFTLLSLLIIIPTFQTHTVYLHRITLTWFRDLNIPEIFGFLHSQVTPFYIIIADGRPDSYRTLSSGSPNKIHILTFDYRSYGLSTGAPSEEGLLLDAIAVMEWAMETAGIPPSRIVIFGQSLGTALAIALARHYILQASPQVSFAGMVLVAPFSDVAALTATYRIGGVVPVLSPLAWFPPLLKFFQKFLTSTWMSKDRIAEFVGNAEKGEGGGGGGGGSSPYHITFIHAEDDADIPCSHTDVLTWYAVSATTSSGISYEEFERERETRKVNLGNAGWFVEWRTGGSGIIRQEIVKYGLHDKIMSYSVVGMAVVRAFQSSAPGL</sequence>
<keyword evidence="4" id="KW-1185">Reference proteome</keyword>
<gene>
    <name evidence="3" type="ORF">AJ79_10297</name>
</gene>
<keyword evidence="1" id="KW-1133">Transmembrane helix</keyword>